<evidence type="ECO:0000256" key="2">
    <source>
        <dbReference type="ARBA" id="ARBA00022729"/>
    </source>
</evidence>
<accession>A0ABP1QW58</accession>
<reference evidence="7 8" key="1">
    <citation type="submission" date="2024-08" db="EMBL/GenBank/DDBJ databases">
        <authorList>
            <person name="Cucini C."/>
            <person name="Frati F."/>
        </authorList>
    </citation>
    <scope>NUCLEOTIDE SEQUENCE [LARGE SCALE GENOMIC DNA]</scope>
</reference>
<sequence>MFRELFYLAMLLCMANCQEFTNPILDRNSADPFVIKVGSFYYLTLSENVEMEIVVYKSPILTSFRDAERKVAIRAPPGYLDLWASEMHYVDGELWMYFTMRTENREHRMYAVKAENPNDPMGNWGNPIRMLPDWDNVAIDGTILKMNNRYYFVWSSGVTGHGSIYISPMENPFTTSPPVVMIREPTQDWECQDICTSEGPFFIYNQNKAFMIFSASMTWNPNYCLTQMSIEMSRDPMDPASWEHAPGPVFQRNDAEDVYTTGHASFTVSPDERETWMVYHATESQTQINGFRTARIERIDWNADGSPRFPLAHGYNHPQPVPSGQN</sequence>
<proteinExistence type="inferred from homology"/>
<evidence type="ECO:0000256" key="1">
    <source>
        <dbReference type="ARBA" id="ARBA00009865"/>
    </source>
</evidence>
<evidence type="ECO:0008006" key="9">
    <source>
        <dbReference type="Google" id="ProtNLM"/>
    </source>
</evidence>
<evidence type="ECO:0000256" key="4">
    <source>
        <dbReference type="ARBA" id="ARBA00023295"/>
    </source>
</evidence>
<dbReference type="SUPFAM" id="SSF75005">
    <property type="entry name" value="Arabinanase/levansucrase/invertase"/>
    <property type="match status" value="1"/>
</dbReference>
<dbReference type="CDD" id="cd18820">
    <property type="entry name" value="GH43_LbAraf43-like"/>
    <property type="match status" value="1"/>
</dbReference>
<dbReference type="Proteomes" id="UP001642540">
    <property type="component" value="Unassembled WGS sequence"/>
</dbReference>
<dbReference type="Gene3D" id="2.115.10.20">
    <property type="entry name" value="Glycosyl hydrolase domain, family 43"/>
    <property type="match status" value="1"/>
</dbReference>
<gene>
    <name evidence="7" type="ORF">ODALV1_LOCUS14455</name>
</gene>
<dbReference type="InterPro" id="IPR023296">
    <property type="entry name" value="Glyco_hydro_beta-prop_sf"/>
</dbReference>
<name>A0ABP1QW58_9HEXA</name>
<keyword evidence="2 6" id="KW-0732">Signal</keyword>
<feature type="signal peptide" evidence="6">
    <location>
        <begin position="1"/>
        <end position="17"/>
    </location>
</feature>
<keyword evidence="4 5" id="KW-0326">Glycosidase</keyword>
<dbReference type="EMBL" id="CAXLJM020000046">
    <property type="protein sequence ID" value="CAL8110810.1"/>
    <property type="molecule type" value="Genomic_DNA"/>
</dbReference>
<evidence type="ECO:0000256" key="6">
    <source>
        <dbReference type="SAM" id="SignalP"/>
    </source>
</evidence>
<dbReference type="PANTHER" id="PTHR43817:SF1">
    <property type="entry name" value="HYDROLASE, FAMILY 43, PUTATIVE (AFU_ORTHOLOGUE AFUA_3G01660)-RELATED"/>
    <property type="match status" value="1"/>
</dbReference>
<keyword evidence="3 5" id="KW-0378">Hydrolase</keyword>
<evidence type="ECO:0000313" key="7">
    <source>
        <dbReference type="EMBL" id="CAL8110810.1"/>
    </source>
</evidence>
<dbReference type="InterPro" id="IPR006710">
    <property type="entry name" value="Glyco_hydro_43"/>
</dbReference>
<dbReference type="PANTHER" id="PTHR43817">
    <property type="entry name" value="GLYCOSYL HYDROLASE"/>
    <property type="match status" value="1"/>
</dbReference>
<evidence type="ECO:0000256" key="3">
    <source>
        <dbReference type="ARBA" id="ARBA00022801"/>
    </source>
</evidence>
<feature type="chain" id="PRO_5046184825" description="Extracellular exo-alpha-(1-&gt;5)-L-arabinofuranosidase" evidence="6">
    <location>
        <begin position="18"/>
        <end position="326"/>
    </location>
</feature>
<comment type="similarity">
    <text evidence="1 5">Belongs to the glycosyl hydrolase 43 family.</text>
</comment>
<evidence type="ECO:0000256" key="5">
    <source>
        <dbReference type="RuleBase" id="RU361187"/>
    </source>
</evidence>
<protein>
    <recommendedName>
        <fullName evidence="9">Extracellular exo-alpha-(1-&gt;5)-L-arabinofuranosidase</fullName>
    </recommendedName>
</protein>
<organism evidence="7 8">
    <name type="scientific">Orchesella dallaii</name>
    <dbReference type="NCBI Taxonomy" id="48710"/>
    <lineage>
        <taxon>Eukaryota</taxon>
        <taxon>Metazoa</taxon>
        <taxon>Ecdysozoa</taxon>
        <taxon>Arthropoda</taxon>
        <taxon>Hexapoda</taxon>
        <taxon>Collembola</taxon>
        <taxon>Entomobryomorpha</taxon>
        <taxon>Entomobryoidea</taxon>
        <taxon>Orchesellidae</taxon>
        <taxon>Orchesellinae</taxon>
        <taxon>Orchesella</taxon>
    </lineage>
</organism>
<keyword evidence="8" id="KW-1185">Reference proteome</keyword>
<evidence type="ECO:0000313" key="8">
    <source>
        <dbReference type="Proteomes" id="UP001642540"/>
    </source>
</evidence>
<comment type="caution">
    <text evidence="7">The sequence shown here is derived from an EMBL/GenBank/DDBJ whole genome shotgun (WGS) entry which is preliminary data.</text>
</comment>
<dbReference type="Pfam" id="PF04616">
    <property type="entry name" value="Glyco_hydro_43"/>
    <property type="match status" value="1"/>
</dbReference>